<keyword evidence="9" id="KW-1185">Reference proteome</keyword>
<evidence type="ECO:0000256" key="5">
    <source>
        <dbReference type="SAM" id="MobiDB-lite"/>
    </source>
</evidence>
<evidence type="ECO:0000256" key="6">
    <source>
        <dbReference type="SAM" id="Phobius"/>
    </source>
</evidence>
<dbReference type="PANTHER" id="PTHR13659:SF6">
    <property type="entry name" value="FAMILY WITH SEQUENCE SIMILARITY 8 MEMBER A1B"/>
    <property type="match status" value="1"/>
</dbReference>
<dbReference type="GeneID" id="113032470"/>
<feature type="domain" description="RDD" evidence="7">
    <location>
        <begin position="173"/>
        <end position="332"/>
    </location>
</feature>
<dbReference type="GO" id="GO:0016020">
    <property type="term" value="C:membrane"/>
    <property type="evidence" value="ECO:0007669"/>
    <property type="project" value="UniProtKB-SubCell"/>
</dbReference>
<dbReference type="OMA" id="FPICVVM"/>
<comment type="subcellular location">
    <subcellularLocation>
        <location evidence="1">Membrane</location>
        <topology evidence="1">Multi-pass membrane protein</topology>
    </subcellularLocation>
</comment>
<evidence type="ECO:0000256" key="2">
    <source>
        <dbReference type="ARBA" id="ARBA00022692"/>
    </source>
</evidence>
<feature type="transmembrane region" description="Helical" evidence="6">
    <location>
        <begin position="235"/>
        <end position="255"/>
    </location>
</feature>
<dbReference type="Ensembl" id="ENSACLT00000008526.2">
    <property type="protein sequence ID" value="ENSACLP00000008335.1"/>
    <property type="gene ID" value="ENSACLG00000005678.2"/>
</dbReference>
<dbReference type="GeneTree" id="ENSGT00390000007346"/>
<feature type="transmembrane region" description="Helical" evidence="6">
    <location>
        <begin position="300"/>
        <end position="320"/>
    </location>
</feature>
<keyword evidence="2 6" id="KW-0812">Transmembrane</keyword>
<name>A0A3P8NUI0_ASTCA</name>
<proteinExistence type="predicted"/>
<dbReference type="InterPro" id="IPR039871">
    <property type="entry name" value="FAM8A1"/>
</dbReference>
<evidence type="ECO:0000256" key="3">
    <source>
        <dbReference type="ARBA" id="ARBA00022989"/>
    </source>
</evidence>
<reference evidence="8" key="3">
    <citation type="submission" date="2025-08" db="UniProtKB">
        <authorList>
            <consortium name="Ensembl"/>
        </authorList>
    </citation>
    <scope>IDENTIFICATION</scope>
</reference>
<feature type="region of interest" description="Disordered" evidence="5">
    <location>
        <begin position="1"/>
        <end position="61"/>
    </location>
</feature>
<dbReference type="OrthoDB" id="10061042at2759"/>
<dbReference type="RefSeq" id="XP_026041197.1">
    <property type="nucleotide sequence ID" value="XM_026185412.1"/>
</dbReference>
<evidence type="ECO:0000313" key="9">
    <source>
        <dbReference type="Proteomes" id="UP000265100"/>
    </source>
</evidence>
<dbReference type="InterPro" id="IPR010432">
    <property type="entry name" value="RDD"/>
</dbReference>
<evidence type="ECO:0000259" key="7">
    <source>
        <dbReference type="Pfam" id="PF06271"/>
    </source>
</evidence>
<feature type="compositionally biased region" description="Basic and acidic residues" evidence="5">
    <location>
        <begin position="1"/>
        <end position="23"/>
    </location>
</feature>
<feature type="region of interest" description="Disordered" evidence="5">
    <location>
        <begin position="147"/>
        <end position="168"/>
    </location>
</feature>
<evidence type="ECO:0000313" key="8">
    <source>
        <dbReference type="Ensembl" id="ENSACLP00000008335.1"/>
    </source>
</evidence>
<evidence type="ECO:0000256" key="1">
    <source>
        <dbReference type="ARBA" id="ARBA00004141"/>
    </source>
</evidence>
<feature type="compositionally biased region" description="Basic and acidic residues" evidence="5">
    <location>
        <begin position="35"/>
        <end position="61"/>
    </location>
</feature>
<protein>
    <recommendedName>
        <fullName evidence="7">RDD domain-containing protein</fullName>
    </recommendedName>
</protein>
<dbReference type="STRING" id="8154.ENSACLP00000008335"/>
<accession>A0A3P8NUI0</accession>
<reference evidence="8 9" key="1">
    <citation type="submission" date="2018-05" db="EMBL/GenBank/DDBJ databases">
        <authorList>
            <person name="Datahose"/>
        </authorList>
    </citation>
    <scope>NUCLEOTIDE SEQUENCE</scope>
</reference>
<reference evidence="8" key="4">
    <citation type="submission" date="2025-09" db="UniProtKB">
        <authorList>
            <consortium name="Ensembl"/>
        </authorList>
    </citation>
    <scope>IDENTIFICATION</scope>
</reference>
<dbReference type="Proteomes" id="UP000265100">
    <property type="component" value="Chromosome 11"/>
</dbReference>
<dbReference type="Bgee" id="ENSACLG00000005678">
    <property type="expression patterns" value="Expressed in ovary and 8 other cell types or tissues"/>
</dbReference>
<keyword evidence="4 6" id="KW-0472">Membrane</keyword>
<reference evidence="9" key="2">
    <citation type="submission" date="2023-03" db="EMBL/GenBank/DDBJ databases">
        <authorList>
            <consortium name="Wellcome Sanger Institute Data Sharing"/>
        </authorList>
    </citation>
    <scope>NUCLEOTIDE SEQUENCE [LARGE SCALE GENOMIC DNA]</scope>
</reference>
<dbReference type="CTD" id="548347"/>
<dbReference type="PANTHER" id="PTHR13659">
    <property type="entry name" value="AUTOSOMAL HIGHLY CONSERVED PROTEIN"/>
    <property type="match status" value="1"/>
</dbReference>
<feature type="transmembrane region" description="Helical" evidence="6">
    <location>
        <begin position="186"/>
        <end position="206"/>
    </location>
</feature>
<dbReference type="RefSeq" id="XP_026041196.1">
    <property type="nucleotide sequence ID" value="XM_026185411.1"/>
</dbReference>
<feature type="compositionally biased region" description="Low complexity" evidence="5">
    <location>
        <begin position="147"/>
        <end position="157"/>
    </location>
</feature>
<keyword evidence="3 6" id="KW-1133">Transmembrane helix</keyword>
<evidence type="ECO:0000256" key="4">
    <source>
        <dbReference type="ARBA" id="ARBA00023136"/>
    </source>
</evidence>
<organism evidence="8 9">
    <name type="scientific">Astatotilapia calliptera</name>
    <name type="common">Eastern happy</name>
    <name type="synonym">Chromis callipterus</name>
    <dbReference type="NCBI Taxonomy" id="8154"/>
    <lineage>
        <taxon>Eukaryota</taxon>
        <taxon>Metazoa</taxon>
        <taxon>Chordata</taxon>
        <taxon>Craniata</taxon>
        <taxon>Vertebrata</taxon>
        <taxon>Euteleostomi</taxon>
        <taxon>Actinopterygii</taxon>
        <taxon>Neopterygii</taxon>
        <taxon>Teleostei</taxon>
        <taxon>Neoteleostei</taxon>
        <taxon>Acanthomorphata</taxon>
        <taxon>Ovalentaria</taxon>
        <taxon>Cichlomorphae</taxon>
        <taxon>Cichliformes</taxon>
        <taxon>Cichlidae</taxon>
        <taxon>African cichlids</taxon>
        <taxon>Pseudocrenilabrinae</taxon>
        <taxon>Haplochromini</taxon>
        <taxon>Astatotilapia</taxon>
    </lineage>
</organism>
<dbReference type="Pfam" id="PF06271">
    <property type="entry name" value="RDD"/>
    <property type="match status" value="1"/>
</dbReference>
<dbReference type="AlphaFoldDB" id="A0A3P8NUI0"/>
<sequence>MTLRDATRSNMADKENRSMDVDKRKNKPCGSEVKPLSDEVTQRKDNRGSTDGKKDAEESRATTRYCEKLQAWMWQYYSGYVNWQSWLAASAMSYPYCLQPPNGTSTVLDINSQHWHNNPFGLPLPPYPPAAGSSSGRAGETIVGAAVPAQPQQQQQARENGNAPRPGREYSIPSPLQRLMAEMVDFFILFFIKATIIISIMHLSGIKDVSKFAMHFIVEEIDEDTSMEELQKMMLVALVYRILVCFYEIICIWGAGGATPGKFLIGLRVVTCDSSVLVQPNRVLVVPATNVSLSASTVRALNKNFSIAFFFPAFITLLFFQHNRTVYDMVAGTIVVKRSRVR</sequence>